<dbReference type="InterPro" id="IPR043918">
    <property type="entry name" value="DUF5760"/>
</dbReference>
<reference evidence="1" key="1">
    <citation type="journal article" date="2020" name="Nature">
        <title>Giant virus diversity and host interactions through global metagenomics.</title>
        <authorList>
            <person name="Schulz F."/>
            <person name="Roux S."/>
            <person name="Paez-Espino D."/>
            <person name="Jungbluth S."/>
            <person name="Walsh D.A."/>
            <person name="Denef V.J."/>
            <person name="McMahon K.D."/>
            <person name="Konstantinidis K.T."/>
            <person name="Eloe-Fadrosh E.A."/>
            <person name="Kyrpides N.C."/>
            <person name="Woyke T."/>
        </authorList>
    </citation>
    <scope>NUCLEOTIDE SEQUENCE</scope>
    <source>
        <strain evidence="1">GVMAG-M-3300021964-36</strain>
    </source>
</reference>
<sequence length="170" mass="20335">MTEQAIRNFINQQQRSQLVPQDHSNSDSIINYENIHIHGNNPHTFYEQNSSTNTELEEFKNQVKIWMRLDNEIKEFTKQIKMLNNEIKQRKKYIENLTPFILSYMSSNEIEELNSKDGRLQCKVSMVKPPLSQKDLKLKLYNQFPNNAEDLDKIFKEREKVQKTSLRRLM</sequence>
<dbReference type="AlphaFoldDB" id="A0A6C0CUD2"/>
<proteinExistence type="predicted"/>
<organism evidence="1">
    <name type="scientific">viral metagenome</name>
    <dbReference type="NCBI Taxonomy" id="1070528"/>
    <lineage>
        <taxon>unclassified sequences</taxon>
        <taxon>metagenomes</taxon>
        <taxon>organismal metagenomes</taxon>
    </lineage>
</organism>
<name>A0A6C0CUD2_9ZZZZ</name>
<evidence type="ECO:0000313" key="1">
    <source>
        <dbReference type="EMBL" id="QHT07762.1"/>
    </source>
</evidence>
<accession>A0A6C0CUD2</accession>
<protein>
    <submittedName>
        <fullName evidence="1">Uncharacterized protein</fullName>
    </submittedName>
</protein>
<dbReference type="Pfam" id="PF19064">
    <property type="entry name" value="DUF5760"/>
    <property type="match status" value="1"/>
</dbReference>
<dbReference type="EMBL" id="MN739485">
    <property type="protein sequence ID" value="QHT07762.1"/>
    <property type="molecule type" value="Genomic_DNA"/>
</dbReference>